<protein>
    <submittedName>
        <fullName evidence="1">Uncharacterized protein</fullName>
    </submittedName>
</protein>
<name>A0ACC0JQC3_CHOFU</name>
<dbReference type="Proteomes" id="UP001064048">
    <property type="component" value="Chromosome 8"/>
</dbReference>
<dbReference type="EMBL" id="CM046108">
    <property type="protein sequence ID" value="KAI8426328.1"/>
    <property type="molecule type" value="Genomic_DNA"/>
</dbReference>
<evidence type="ECO:0000313" key="2">
    <source>
        <dbReference type="Proteomes" id="UP001064048"/>
    </source>
</evidence>
<sequence length="341" mass="36480">MAWKAVDVVGGAGAGSRRGSYRAEDTSESTPSLGLAVDEDRPIRRRGSQLPDIAALQQRTGALSAMAALSRTSDPSEPPSAAAVAAAAAAAAAARQMSVDAEAIKIVIHDVDDSSPRRVSLRRDPNDKGHRSRGFGMRVVGGKPDASGRREAVIVWTVPGGPADLAGLQQGDKEVCAVLERGGDSVELLVEPAPPQDDTAAPATHSSQHHHALYEPETDKSPSSPTRRKLPKTPPPRDTSRGRRAARRSGEREVSPAAGRLATVVVSDLHPRRRTSEQERAERAARERPPARAQLQVWFEGEMRKLVVVLIAADDLPPRDHTLGYGDEPEAFARIRLLPSL</sequence>
<organism evidence="1 2">
    <name type="scientific">Choristoneura fumiferana</name>
    <name type="common">Spruce budworm moth</name>
    <name type="synonym">Archips fumiferana</name>
    <dbReference type="NCBI Taxonomy" id="7141"/>
    <lineage>
        <taxon>Eukaryota</taxon>
        <taxon>Metazoa</taxon>
        <taxon>Ecdysozoa</taxon>
        <taxon>Arthropoda</taxon>
        <taxon>Hexapoda</taxon>
        <taxon>Insecta</taxon>
        <taxon>Pterygota</taxon>
        <taxon>Neoptera</taxon>
        <taxon>Endopterygota</taxon>
        <taxon>Lepidoptera</taxon>
        <taxon>Glossata</taxon>
        <taxon>Ditrysia</taxon>
        <taxon>Tortricoidea</taxon>
        <taxon>Tortricidae</taxon>
        <taxon>Tortricinae</taxon>
        <taxon>Choristoneura</taxon>
    </lineage>
</organism>
<comment type="caution">
    <text evidence="1">The sequence shown here is derived from an EMBL/GenBank/DDBJ whole genome shotgun (WGS) entry which is preliminary data.</text>
</comment>
<keyword evidence="2" id="KW-1185">Reference proteome</keyword>
<evidence type="ECO:0000313" key="1">
    <source>
        <dbReference type="EMBL" id="KAI8426328.1"/>
    </source>
</evidence>
<reference evidence="1 2" key="1">
    <citation type="journal article" date="2022" name="Genome Biol. Evol.">
        <title>The Spruce Budworm Genome: Reconstructing the Evolutionary History of Antifreeze Proteins.</title>
        <authorList>
            <person name="Beliveau C."/>
            <person name="Gagne P."/>
            <person name="Picq S."/>
            <person name="Vernygora O."/>
            <person name="Keeling C.I."/>
            <person name="Pinkney K."/>
            <person name="Doucet D."/>
            <person name="Wen F."/>
            <person name="Johnston J.S."/>
            <person name="Maaroufi H."/>
            <person name="Boyle B."/>
            <person name="Laroche J."/>
            <person name="Dewar K."/>
            <person name="Juretic N."/>
            <person name="Blackburn G."/>
            <person name="Nisole A."/>
            <person name="Brunet B."/>
            <person name="Brandao M."/>
            <person name="Lumley L."/>
            <person name="Duan J."/>
            <person name="Quan G."/>
            <person name="Lucarotti C.J."/>
            <person name="Roe A.D."/>
            <person name="Sperling F.A.H."/>
            <person name="Levesque R.C."/>
            <person name="Cusson M."/>
        </authorList>
    </citation>
    <scope>NUCLEOTIDE SEQUENCE [LARGE SCALE GENOMIC DNA]</scope>
    <source>
        <strain evidence="1">Glfc:IPQL:Cfum</strain>
    </source>
</reference>
<gene>
    <name evidence="1" type="ORF">MSG28_005192</name>
</gene>
<accession>A0ACC0JQC3</accession>
<proteinExistence type="predicted"/>